<feature type="compositionally biased region" description="Basic and acidic residues" evidence="1">
    <location>
        <begin position="77"/>
        <end position="86"/>
    </location>
</feature>
<organism evidence="2 3">
    <name type="scientific">Araneus ventricosus</name>
    <name type="common">Orbweaver spider</name>
    <name type="synonym">Epeira ventricosa</name>
    <dbReference type="NCBI Taxonomy" id="182803"/>
    <lineage>
        <taxon>Eukaryota</taxon>
        <taxon>Metazoa</taxon>
        <taxon>Ecdysozoa</taxon>
        <taxon>Arthropoda</taxon>
        <taxon>Chelicerata</taxon>
        <taxon>Arachnida</taxon>
        <taxon>Araneae</taxon>
        <taxon>Araneomorphae</taxon>
        <taxon>Entelegynae</taxon>
        <taxon>Araneoidea</taxon>
        <taxon>Araneidae</taxon>
        <taxon>Araneus</taxon>
    </lineage>
</organism>
<evidence type="ECO:0000256" key="1">
    <source>
        <dbReference type="SAM" id="MobiDB-lite"/>
    </source>
</evidence>
<dbReference type="Proteomes" id="UP000499080">
    <property type="component" value="Unassembled WGS sequence"/>
</dbReference>
<sequence length="121" mass="13693">MRDSRKQANFGGDRVTLDWVNAGFVHGCLQTLGLRIACRRQTTGRNNIEKRPAMDLADRRKLRIRHEKASTKSTTCADDKGFELKSKPTGGPAQPRPVPVKSRVPPLPRRRPRDPYGGYFH</sequence>
<evidence type="ECO:0000313" key="3">
    <source>
        <dbReference type="Proteomes" id="UP000499080"/>
    </source>
</evidence>
<protein>
    <submittedName>
        <fullName evidence="2">Uncharacterized protein</fullName>
    </submittedName>
</protein>
<comment type="caution">
    <text evidence="2">The sequence shown here is derived from an EMBL/GenBank/DDBJ whole genome shotgun (WGS) entry which is preliminary data.</text>
</comment>
<feature type="region of interest" description="Disordered" evidence="1">
    <location>
        <begin position="64"/>
        <end position="121"/>
    </location>
</feature>
<reference evidence="2 3" key="1">
    <citation type="journal article" date="2019" name="Sci. Rep.">
        <title>Orb-weaving spider Araneus ventricosus genome elucidates the spidroin gene catalogue.</title>
        <authorList>
            <person name="Kono N."/>
            <person name="Nakamura H."/>
            <person name="Ohtoshi R."/>
            <person name="Moran D.A.P."/>
            <person name="Shinohara A."/>
            <person name="Yoshida Y."/>
            <person name="Fujiwara M."/>
            <person name="Mori M."/>
            <person name="Tomita M."/>
            <person name="Arakawa K."/>
        </authorList>
    </citation>
    <scope>NUCLEOTIDE SEQUENCE [LARGE SCALE GENOMIC DNA]</scope>
</reference>
<dbReference type="AlphaFoldDB" id="A0A4Y2FRX8"/>
<keyword evidence="3" id="KW-1185">Reference proteome</keyword>
<evidence type="ECO:0000313" key="2">
    <source>
        <dbReference type="EMBL" id="GBM43787.1"/>
    </source>
</evidence>
<gene>
    <name evidence="2" type="ORF">AVEN_92772_1</name>
</gene>
<accession>A0A4Y2FRX8</accession>
<dbReference type="EMBL" id="BGPR01001042">
    <property type="protein sequence ID" value="GBM43787.1"/>
    <property type="molecule type" value="Genomic_DNA"/>
</dbReference>
<proteinExistence type="predicted"/>
<name>A0A4Y2FRX8_ARAVE</name>